<dbReference type="NCBIfam" id="NF004051">
    <property type="entry name" value="PRK05571.1"/>
    <property type="match status" value="1"/>
</dbReference>
<reference evidence="4 5" key="1">
    <citation type="submission" date="2019-02" db="EMBL/GenBank/DDBJ databases">
        <title>Deep-cultivation of Planctomycetes and their phenomic and genomic characterization uncovers novel biology.</title>
        <authorList>
            <person name="Wiegand S."/>
            <person name="Jogler M."/>
            <person name="Boedeker C."/>
            <person name="Pinto D."/>
            <person name="Vollmers J."/>
            <person name="Rivas-Marin E."/>
            <person name="Kohn T."/>
            <person name="Peeters S.H."/>
            <person name="Heuer A."/>
            <person name="Rast P."/>
            <person name="Oberbeckmann S."/>
            <person name="Bunk B."/>
            <person name="Jeske O."/>
            <person name="Meyerdierks A."/>
            <person name="Storesund J.E."/>
            <person name="Kallscheuer N."/>
            <person name="Luecker S."/>
            <person name="Lage O.M."/>
            <person name="Pohl T."/>
            <person name="Merkel B.J."/>
            <person name="Hornburger P."/>
            <person name="Mueller R.-W."/>
            <person name="Bruemmer F."/>
            <person name="Labrenz M."/>
            <person name="Spormann A.M."/>
            <person name="Op den Camp H."/>
            <person name="Overmann J."/>
            <person name="Amann R."/>
            <person name="Jetten M.S.M."/>
            <person name="Mascher T."/>
            <person name="Medema M.H."/>
            <person name="Devos D.P."/>
            <person name="Kaster A.-K."/>
            <person name="Ovreas L."/>
            <person name="Rohde M."/>
            <person name="Galperin M.Y."/>
            <person name="Jogler C."/>
        </authorList>
    </citation>
    <scope>NUCLEOTIDE SEQUENCE [LARGE SCALE GENOMIC DNA]</scope>
    <source>
        <strain evidence="4 5">HG15A2</strain>
    </source>
</reference>
<proteinExistence type="inferred from homology"/>
<dbReference type="AlphaFoldDB" id="A0A517MU15"/>
<dbReference type="KEGG" id="amob:HG15A2_16490"/>
<dbReference type="Gene3D" id="3.40.1400.10">
    <property type="entry name" value="Sugar-phosphate isomerase, RpiB/LacA/LacB"/>
    <property type="match status" value="1"/>
</dbReference>
<comment type="similarity">
    <text evidence="1">Belongs to the LacAB/RpiB family.</text>
</comment>
<evidence type="ECO:0000256" key="3">
    <source>
        <dbReference type="PIRSR" id="PIRSR005384-1"/>
    </source>
</evidence>
<evidence type="ECO:0000313" key="4">
    <source>
        <dbReference type="EMBL" id="QDS98375.1"/>
    </source>
</evidence>
<feature type="active site" description="Proton donor" evidence="3">
    <location>
        <position position="98"/>
    </location>
</feature>
<evidence type="ECO:0000256" key="2">
    <source>
        <dbReference type="ARBA" id="ARBA00023235"/>
    </source>
</evidence>
<dbReference type="NCBIfam" id="TIGR01120">
    <property type="entry name" value="rpiB"/>
    <property type="match status" value="1"/>
</dbReference>
<dbReference type="Proteomes" id="UP000319852">
    <property type="component" value="Chromosome"/>
</dbReference>
<organism evidence="4 5">
    <name type="scientific">Adhaeretor mobilis</name>
    <dbReference type="NCBI Taxonomy" id="1930276"/>
    <lineage>
        <taxon>Bacteria</taxon>
        <taxon>Pseudomonadati</taxon>
        <taxon>Planctomycetota</taxon>
        <taxon>Planctomycetia</taxon>
        <taxon>Pirellulales</taxon>
        <taxon>Lacipirellulaceae</taxon>
        <taxon>Adhaeretor</taxon>
    </lineage>
</organism>
<dbReference type="PIRSF" id="PIRSF005384">
    <property type="entry name" value="RpiB_LacA_B"/>
    <property type="match status" value="1"/>
</dbReference>
<dbReference type="PANTHER" id="PTHR30345">
    <property type="entry name" value="RIBOSE-5-PHOSPHATE ISOMERASE B"/>
    <property type="match status" value="1"/>
</dbReference>
<dbReference type="Pfam" id="PF02502">
    <property type="entry name" value="LacAB_rpiB"/>
    <property type="match status" value="1"/>
</dbReference>
<dbReference type="RefSeq" id="WP_145059475.1">
    <property type="nucleotide sequence ID" value="NZ_CP036263.1"/>
</dbReference>
<sequence>MRFVIGSDHRGFHLKEKLTALLQSKGHEVEDVGTCSQEAVDYPDFAVVAASKVSEGEADRGILICGTGIGMAITANKFKGVRAATCTDEVTAEISRRHNNLNMLCLSADMLSPRIVERMVEVWVETEFEGGRHQRRIDKITQAEASNCSSS</sequence>
<keyword evidence="5" id="KW-1185">Reference proteome</keyword>
<dbReference type="InterPro" id="IPR036569">
    <property type="entry name" value="RpiB_LacA_LacB_sf"/>
</dbReference>
<dbReference type="InterPro" id="IPR004785">
    <property type="entry name" value="RpiB"/>
</dbReference>
<dbReference type="EMBL" id="CP036263">
    <property type="protein sequence ID" value="QDS98375.1"/>
    <property type="molecule type" value="Genomic_DNA"/>
</dbReference>
<feature type="active site" description="Proton acceptor" evidence="3">
    <location>
        <position position="65"/>
    </location>
</feature>
<dbReference type="GO" id="GO:0004751">
    <property type="term" value="F:ribose-5-phosphate isomerase activity"/>
    <property type="evidence" value="ECO:0007669"/>
    <property type="project" value="TreeGrafter"/>
</dbReference>
<keyword evidence="2 4" id="KW-0413">Isomerase</keyword>
<dbReference type="SUPFAM" id="SSF89623">
    <property type="entry name" value="Ribose/Galactose isomerase RpiB/AlsB"/>
    <property type="match status" value="1"/>
</dbReference>
<dbReference type="InterPro" id="IPR003500">
    <property type="entry name" value="RpiB_LacA_LacB"/>
</dbReference>
<dbReference type="EC" id="5.3.1.-" evidence="4"/>
<dbReference type="GO" id="GO:0019316">
    <property type="term" value="P:D-allose catabolic process"/>
    <property type="evidence" value="ECO:0007669"/>
    <property type="project" value="TreeGrafter"/>
</dbReference>
<accession>A0A517MU15</accession>
<dbReference type="PANTHER" id="PTHR30345:SF0">
    <property type="entry name" value="DNA DAMAGE-REPAIR_TOLERATION PROTEIN DRT102"/>
    <property type="match status" value="1"/>
</dbReference>
<evidence type="ECO:0000313" key="5">
    <source>
        <dbReference type="Proteomes" id="UP000319852"/>
    </source>
</evidence>
<name>A0A517MU15_9BACT</name>
<protein>
    <submittedName>
        <fullName evidence="4">Sugar phosphate isomerase YwlF</fullName>
        <ecNumber evidence="4">5.3.1.-</ecNumber>
    </submittedName>
</protein>
<dbReference type="OrthoDB" id="1778624at2"/>
<dbReference type="NCBIfam" id="TIGR00689">
    <property type="entry name" value="rpiB_lacA_lacB"/>
    <property type="match status" value="1"/>
</dbReference>
<dbReference type="GO" id="GO:0009052">
    <property type="term" value="P:pentose-phosphate shunt, non-oxidative branch"/>
    <property type="evidence" value="ECO:0007669"/>
    <property type="project" value="TreeGrafter"/>
</dbReference>
<gene>
    <name evidence="4" type="primary">ywlF</name>
    <name evidence="4" type="ORF">HG15A2_16490</name>
</gene>
<evidence type="ECO:0000256" key="1">
    <source>
        <dbReference type="ARBA" id="ARBA00008754"/>
    </source>
</evidence>